<accession>A0A9N8ZXZ2</accession>
<keyword evidence="9" id="KW-0862">Zinc</keyword>
<dbReference type="EMBL" id="CAJVPK010000439">
    <property type="protein sequence ID" value="CAG8510443.1"/>
    <property type="molecule type" value="Genomic_DNA"/>
</dbReference>
<dbReference type="FunFam" id="3.90.228.10:FF:000002">
    <property type="entry name" value="Poly [ADP-ribose] polymerase"/>
    <property type="match status" value="1"/>
</dbReference>
<dbReference type="Gene3D" id="3.40.50.10190">
    <property type="entry name" value="BRCT domain"/>
    <property type="match status" value="1"/>
</dbReference>
<evidence type="ECO:0000256" key="8">
    <source>
        <dbReference type="ARBA" id="ARBA00022771"/>
    </source>
</evidence>
<feature type="domain" description="WGR" evidence="20">
    <location>
        <begin position="227"/>
        <end position="324"/>
    </location>
</feature>
<feature type="compositionally biased region" description="Basic and acidic residues" evidence="16">
    <location>
        <begin position="108"/>
        <end position="126"/>
    </location>
</feature>
<keyword evidence="6" id="KW-0677">Repeat</keyword>
<dbReference type="GO" id="GO:0008270">
    <property type="term" value="F:zinc ion binding"/>
    <property type="evidence" value="ECO:0007669"/>
    <property type="project" value="UniProtKB-KW"/>
</dbReference>
<dbReference type="SMART" id="SM00292">
    <property type="entry name" value="BRCT"/>
    <property type="match status" value="1"/>
</dbReference>
<comment type="caution">
    <text evidence="21">The sequence shown here is derived from an EMBL/GenBank/DDBJ whole genome shotgun (WGS) entry which is preliminary data.</text>
</comment>
<dbReference type="SUPFAM" id="SSF47587">
    <property type="entry name" value="Domain of poly(ADP-ribose) polymerase"/>
    <property type="match status" value="1"/>
</dbReference>
<dbReference type="Gene3D" id="1.20.142.10">
    <property type="entry name" value="Poly(ADP-ribose) polymerase, regulatory domain"/>
    <property type="match status" value="1"/>
</dbReference>
<dbReference type="FunFam" id="2.20.140.10:FF:000001">
    <property type="entry name" value="Poly [ADP-ribose] polymerase"/>
    <property type="match status" value="1"/>
</dbReference>
<evidence type="ECO:0000259" key="20">
    <source>
        <dbReference type="PROSITE" id="PS51977"/>
    </source>
</evidence>
<dbReference type="InterPro" id="IPR050800">
    <property type="entry name" value="ARTD/PARP"/>
</dbReference>
<feature type="domain" description="BRCT" evidence="17">
    <location>
        <begin position="1"/>
        <end position="96"/>
    </location>
</feature>
<evidence type="ECO:0000259" key="19">
    <source>
        <dbReference type="PROSITE" id="PS51060"/>
    </source>
</evidence>
<dbReference type="PROSITE" id="PS51059">
    <property type="entry name" value="PARP_CATALYTIC"/>
    <property type="match status" value="1"/>
</dbReference>
<dbReference type="PANTHER" id="PTHR10459">
    <property type="entry name" value="DNA LIGASE"/>
    <property type="match status" value="1"/>
</dbReference>
<dbReference type="Pfam" id="PF00644">
    <property type="entry name" value="PARP"/>
    <property type="match status" value="1"/>
</dbReference>
<evidence type="ECO:0000256" key="4">
    <source>
        <dbReference type="ARBA" id="ARBA00022695"/>
    </source>
</evidence>
<dbReference type="SUPFAM" id="SSF52113">
    <property type="entry name" value="BRCT domain"/>
    <property type="match status" value="1"/>
</dbReference>
<dbReference type="PROSITE" id="PS50172">
    <property type="entry name" value="BRCT"/>
    <property type="match status" value="1"/>
</dbReference>
<dbReference type="SMART" id="SM00773">
    <property type="entry name" value="WGR"/>
    <property type="match status" value="1"/>
</dbReference>
<dbReference type="Gene3D" id="2.20.140.10">
    <property type="entry name" value="WGR domain"/>
    <property type="match status" value="1"/>
</dbReference>
<feature type="compositionally biased region" description="Basic and acidic residues" evidence="16">
    <location>
        <begin position="138"/>
        <end position="150"/>
    </location>
</feature>
<evidence type="ECO:0000256" key="5">
    <source>
        <dbReference type="ARBA" id="ARBA00022723"/>
    </source>
</evidence>
<dbReference type="GO" id="GO:0070212">
    <property type="term" value="P:protein poly-ADP-ribosylation"/>
    <property type="evidence" value="ECO:0007669"/>
    <property type="project" value="TreeGrafter"/>
</dbReference>
<dbReference type="InterPro" id="IPR012317">
    <property type="entry name" value="Poly(ADP-ribose)pol_cat_dom"/>
</dbReference>
<dbReference type="GO" id="GO:0003677">
    <property type="term" value="F:DNA binding"/>
    <property type="evidence" value="ECO:0007669"/>
    <property type="project" value="UniProtKB-KW"/>
</dbReference>
<dbReference type="InterPro" id="IPR004102">
    <property type="entry name" value="Poly(ADP-ribose)pol_reg_dom"/>
</dbReference>
<sequence>MSSIFSDCCFTFSGSFEEGSHKILGDIVKKHGATTSSNVTVKTTHLVSTEEDYNTKKSYKISAALKKGENILITTWKWVEDSISKNKRLPETEYVIVSGEDDEQSESNNEKGDKDKDEQIEDKNDNKTLPISRKRKLKPDTSSDQDDKIVDNSSTVMTVASSSKTVVSKKKRKIKANVSSSSTIDQSNNIDDNNVKVDVMKVEEKKMVTIIKKGKAPVDEMFSMNKTTHVYADDQIVWDCLLNQTNVKGNNNKFYIIQLLESDSNSSYYVFNKWGRVGYTGQTSTSGPFSSLPLAQHEFQRKFRDKTGNMWIDVQDAIQMIFDINAFKNIMVELNYDASKLPLGKLSKNTITQGFQVLKRIEAVLVNIDQGNLEQLSNEFYTVIPHSFGMRTPPIISTLDLLKEKLDMVEALGEIEIAASLIKSADSKINLLDSHYNSLNLEKMEPLDHDSEEFKLILKYVKNTQGSTHYCKVEVLDVFSIERQGENERFSKYSNLHNRMLLWHGSRRTNFAGILSQGLRIAPPHVPSSGYMFGKGVYFADCVTKSAGYCYSFMNDNIGFMLLCEVACGDMLELVSSDYYAGDRVKKEGKHCTKGMGRIVPDPKGYVTLKNGTIVPCGKGKEMNDTTKYLGYNEYIVYDVNQISQKYLLKFIPNHLNAVILKNNNLGVTENDIRRIPESFSGLFTKSGDKGNIKEKPPYNFVTTGSTGLWNFFNPFISSFEMRVADNDINGIPENRNLFAKVCRTRTHYLLFIRVFVFVRAKEFMVE</sequence>
<evidence type="ECO:0000256" key="3">
    <source>
        <dbReference type="ARBA" id="ARBA00022679"/>
    </source>
</evidence>
<keyword evidence="12" id="KW-0539">Nucleus</keyword>
<organism evidence="21 22">
    <name type="scientific">Diversispora eburnea</name>
    <dbReference type="NCBI Taxonomy" id="1213867"/>
    <lineage>
        <taxon>Eukaryota</taxon>
        <taxon>Fungi</taxon>
        <taxon>Fungi incertae sedis</taxon>
        <taxon>Mucoromycota</taxon>
        <taxon>Glomeromycotina</taxon>
        <taxon>Glomeromycetes</taxon>
        <taxon>Diversisporales</taxon>
        <taxon>Diversisporaceae</taxon>
        <taxon>Diversispora</taxon>
    </lineage>
</organism>
<keyword evidence="4" id="KW-0548">Nucleotidyltransferase</keyword>
<evidence type="ECO:0000259" key="18">
    <source>
        <dbReference type="PROSITE" id="PS51059"/>
    </source>
</evidence>
<evidence type="ECO:0000313" key="21">
    <source>
        <dbReference type="EMBL" id="CAG8510443.1"/>
    </source>
</evidence>
<evidence type="ECO:0000256" key="9">
    <source>
        <dbReference type="ARBA" id="ARBA00022833"/>
    </source>
</evidence>
<feature type="domain" description="PARP catalytic" evidence="18">
    <location>
        <begin position="430"/>
        <end position="660"/>
    </location>
</feature>
<dbReference type="AlphaFoldDB" id="A0A9N8ZXZ2"/>
<evidence type="ECO:0000256" key="14">
    <source>
        <dbReference type="ARBA" id="ARBA00033987"/>
    </source>
</evidence>
<keyword evidence="8" id="KW-0863">Zinc-finger</keyword>
<feature type="region of interest" description="Disordered" evidence="16">
    <location>
        <begin position="96"/>
        <end position="150"/>
    </location>
</feature>
<evidence type="ECO:0000256" key="11">
    <source>
        <dbReference type="ARBA" id="ARBA00023125"/>
    </source>
</evidence>
<evidence type="ECO:0000256" key="7">
    <source>
        <dbReference type="ARBA" id="ARBA00022765"/>
    </source>
</evidence>
<dbReference type="SUPFAM" id="SSF56399">
    <property type="entry name" value="ADP-ribosylation"/>
    <property type="match status" value="1"/>
</dbReference>
<proteinExistence type="inferred from homology"/>
<dbReference type="Pfam" id="PF00533">
    <property type="entry name" value="BRCT"/>
    <property type="match status" value="1"/>
</dbReference>
<dbReference type="GO" id="GO:0006302">
    <property type="term" value="P:double-strand break repair"/>
    <property type="evidence" value="ECO:0007669"/>
    <property type="project" value="TreeGrafter"/>
</dbReference>
<dbReference type="CDD" id="cd01437">
    <property type="entry name" value="parp_like"/>
    <property type="match status" value="1"/>
</dbReference>
<comment type="similarity">
    <text evidence="13">Belongs to the ARTD/PARP family.</text>
</comment>
<evidence type="ECO:0000256" key="13">
    <source>
        <dbReference type="ARBA" id="ARBA00024347"/>
    </source>
</evidence>
<keyword evidence="3 15" id="KW-0808">Transferase</keyword>
<dbReference type="PANTHER" id="PTHR10459:SF60">
    <property type="entry name" value="POLY [ADP-RIBOSE] POLYMERASE 2"/>
    <property type="match status" value="1"/>
</dbReference>
<keyword evidence="22" id="KW-1185">Reference proteome</keyword>
<evidence type="ECO:0000313" key="22">
    <source>
        <dbReference type="Proteomes" id="UP000789706"/>
    </source>
</evidence>
<dbReference type="GO" id="GO:0016779">
    <property type="term" value="F:nucleotidyltransferase activity"/>
    <property type="evidence" value="ECO:0007669"/>
    <property type="project" value="UniProtKB-KW"/>
</dbReference>
<protein>
    <recommendedName>
        <fullName evidence="15">Poly [ADP-ribose] polymerase</fullName>
        <shortName evidence="15">PARP</shortName>
        <ecNumber evidence="15">2.4.2.-</ecNumber>
    </recommendedName>
</protein>
<dbReference type="Pfam" id="PF02877">
    <property type="entry name" value="PARP_reg"/>
    <property type="match status" value="1"/>
</dbReference>
<keyword evidence="5" id="KW-0479">Metal-binding</keyword>
<reference evidence="21" key="1">
    <citation type="submission" date="2021-06" db="EMBL/GenBank/DDBJ databases">
        <authorList>
            <person name="Kallberg Y."/>
            <person name="Tangrot J."/>
            <person name="Rosling A."/>
        </authorList>
    </citation>
    <scope>NUCLEOTIDE SEQUENCE</scope>
    <source>
        <strain evidence="21">AZ414A</strain>
    </source>
</reference>
<comment type="subcellular location">
    <subcellularLocation>
        <location evidence="1">Nucleus</location>
    </subcellularLocation>
</comment>
<evidence type="ECO:0000256" key="16">
    <source>
        <dbReference type="SAM" id="MobiDB-lite"/>
    </source>
</evidence>
<dbReference type="Proteomes" id="UP000789706">
    <property type="component" value="Unassembled WGS sequence"/>
</dbReference>
<dbReference type="PROSITE" id="PS51060">
    <property type="entry name" value="PARP_ALPHA_HD"/>
    <property type="match status" value="1"/>
</dbReference>
<dbReference type="InterPro" id="IPR008893">
    <property type="entry name" value="WGR_domain"/>
</dbReference>
<dbReference type="InterPro" id="IPR036930">
    <property type="entry name" value="WGR_dom_sf"/>
</dbReference>
<dbReference type="GO" id="GO:0003950">
    <property type="term" value="F:NAD+ poly-ADP-ribosyltransferase activity"/>
    <property type="evidence" value="ECO:0007669"/>
    <property type="project" value="UniProtKB-UniRule"/>
</dbReference>
<dbReference type="EC" id="2.4.2.-" evidence="15"/>
<keyword evidence="7" id="KW-0013">ADP-ribosylation</keyword>
<dbReference type="Gene3D" id="3.90.228.10">
    <property type="match status" value="1"/>
</dbReference>
<evidence type="ECO:0000259" key="17">
    <source>
        <dbReference type="PROSITE" id="PS50172"/>
    </source>
</evidence>
<dbReference type="PROSITE" id="PS51977">
    <property type="entry name" value="WGR"/>
    <property type="match status" value="1"/>
</dbReference>
<evidence type="ECO:0000256" key="6">
    <source>
        <dbReference type="ARBA" id="ARBA00022737"/>
    </source>
</evidence>
<dbReference type="GO" id="GO:1990404">
    <property type="term" value="F:NAD+-protein mono-ADP-ribosyltransferase activity"/>
    <property type="evidence" value="ECO:0007669"/>
    <property type="project" value="TreeGrafter"/>
</dbReference>
<gene>
    <name evidence="21" type="ORF">DEBURN_LOCUS5146</name>
</gene>
<comment type="catalytic activity">
    <reaction evidence="14">
        <text>NAD(+) + (ADP-D-ribosyl)n-acceptor = nicotinamide + (ADP-D-ribosyl)n+1-acceptor + H(+).</text>
        <dbReference type="EC" id="2.4.2.30"/>
    </reaction>
</comment>
<name>A0A9N8ZXZ2_9GLOM</name>
<keyword evidence="2 15" id="KW-0328">Glycosyltransferase</keyword>
<keyword evidence="11" id="KW-0238">DNA-binding</keyword>
<dbReference type="SUPFAM" id="SSF142921">
    <property type="entry name" value="WGR domain-like"/>
    <property type="match status" value="1"/>
</dbReference>
<evidence type="ECO:0000256" key="2">
    <source>
        <dbReference type="ARBA" id="ARBA00022676"/>
    </source>
</evidence>
<dbReference type="GO" id="GO:0005730">
    <property type="term" value="C:nucleolus"/>
    <property type="evidence" value="ECO:0007669"/>
    <property type="project" value="TreeGrafter"/>
</dbReference>
<dbReference type="FunFam" id="1.20.142.10:FF:000002">
    <property type="entry name" value="Poly [ADP-ribose] polymerase"/>
    <property type="match status" value="1"/>
</dbReference>
<dbReference type="InterPro" id="IPR036420">
    <property type="entry name" value="BRCT_dom_sf"/>
</dbReference>
<evidence type="ECO:0000256" key="15">
    <source>
        <dbReference type="RuleBase" id="RU362114"/>
    </source>
</evidence>
<keyword evidence="10 15" id="KW-0520">NAD</keyword>
<feature type="domain" description="PARP alpha-helical" evidence="19">
    <location>
        <begin position="307"/>
        <end position="423"/>
    </location>
</feature>
<dbReference type="OrthoDB" id="2017365at2759"/>
<evidence type="ECO:0000256" key="1">
    <source>
        <dbReference type="ARBA" id="ARBA00004123"/>
    </source>
</evidence>
<evidence type="ECO:0000256" key="12">
    <source>
        <dbReference type="ARBA" id="ARBA00023242"/>
    </source>
</evidence>
<dbReference type="InterPro" id="IPR001357">
    <property type="entry name" value="BRCT_dom"/>
</dbReference>
<evidence type="ECO:0000256" key="10">
    <source>
        <dbReference type="ARBA" id="ARBA00023027"/>
    </source>
</evidence>
<dbReference type="InterPro" id="IPR036616">
    <property type="entry name" value="Poly(ADP-ribose)pol_reg_dom_sf"/>
</dbReference>